<sequence length="275" mass="30929">MASQKHKTLTLEDKVIIIKLIKSGHSYDAISKTFGIGKSTVGDIKKIKDGTMRFVSITESGTKVRKTMKTADNVALENAVYLWFIQQRRLHVPISGEMICEKALFFHRQMTESDQGFVASKGWLDRFKHRHGIRRLKITGEKLSSNESAIESFRIDLANCWASVSTLLINKSWKNLLPNYFDSEVEENVQTEEIQLAPLINQLQNSNPISNPEALQWAAEAEDSLALNKILADDEIIRTVTAEDDVDDDDTPVNSVKISHSEAVVALNTSLQWAE</sequence>
<feature type="domain" description="HTH CENPB-type" evidence="4">
    <location>
        <begin position="64"/>
        <end position="137"/>
    </location>
</feature>
<evidence type="ECO:0000313" key="6">
    <source>
        <dbReference type="Proteomes" id="UP000792457"/>
    </source>
</evidence>
<dbReference type="PANTHER" id="PTHR19303:SF16">
    <property type="entry name" value="JERKY PROTEIN HOMOLOG-LIKE"/>
    <property type="match status" value="1"/>
</dbReference>
<dbReference type="GO" id="GO:0003677">
    <property type="term" value="F:DNA binding"/>
    <property type="evidence" value="ECO:0007669"/>
    <property type="project" value="UniProtKB-KW"/>
</dbReference>
<keyword evidence="6" id="KW-1185">Reference proteome</keyword>
<gene>
    <name evidence="5" type="ORF">J437_LFUL005228</name>
</gene>
<name>A0A8K0P2Z2_LADFU</name>
<reference evidence="5" key="1">
    <citation type="submission" date="2013-04" db="EMBL/GenBank/DDBJ databases">
        <authorList>
            <person name="Qu J."/>
            <person name="Murali S.C."/>
            <person name="Bandaranaike D."/>
            <person name="Bellair M."/>
            <person name="Blankenburg K."/>
            <person name="Chao H."/>
            <person name="Dinh H."/>
            <person name="Doddapaneni H."/>
            <person name="Downs B."/>
            <person name="Dugan-Rocha S."/>
            <person name="Elkadiri S."/>
            <person name="Gnanaolivu R.D."/>
            <person name="Hernandez B."/>
            <person name="Javaid M."/>
            <person name="Jayaseelan J.C."/>
            <person name="Lee S."/>
            <person name="Li M."/>
            <person name="Ming W."/>
            <person name="Munidasa M."/>
            <person name="Muniz J."/>
            <person name="Nguyen L."/>
            <person name="Ongeri F."/>
            <person name="Osuji N."/>
            <person name="Pu L.-L."/>
            <person name="Puazo M."/>
            <person name="Qu C."/>
            <person name="Quiroz J."/>
            <person name="Raj R."/>
            <person name="Weissenberger G."/>
            <person name="Xin Y."/>
            <person name="Zou X."/>
            <person name="Han Y."/>
            <person name="Richards S."/>
            <person name="Worley K."/>
            <person name="Muzny D."/>
            <person name="Gibbs R."/>
        </authorList>
    </citation>
    <scope>NUCLEOTIDE SEQUENCE</scope>
    <source>
        <strain evidence="5">Sampled in the wild</strain>
    </source>
</reference>
<protein>
    <recommendedName>
        <fullName evidence="4">HTH CENPB-type domain-containing protein</fullName>
    </recommendedName>
</protein>
<evidence type="ECO:0000256" key="2">
    <source>
        <dbReference type="ARBA" id="ARBA00023125"/>
    </source>
</evidence>
<evidence type="ECO:0000256" key="3">
    <source>
        <dbReference type="ARBA" id="ARBA00023242"/>
    </source>
</evidence>
<reference evidence="5" key="2">
    <citation type="submission" date="2017-10" db="EMBL/GenBank/DDBJ databases">
        <title>Ladona fulva Genome sequencing and assembly.</title>
        <authorList>
            <person name="Murali S."/>
            <person name="Richards S."/>
            <person name="Bandaranaike D."/>
            <person name="Bellair M."/>
            <person name="Blankenburg K."/>
            <person name="Chao H."/>
            <person name="Dinh H."/>
            <person name="Doddapaneni H."/>
            <person name="Dugan-Rocha S."/>
            <person name="Elkadiri S."/>
            <person name="Gnanaolivu R."/>
            <person name="Hernandez B."/>
            <person name="Skinner E."/>
            <person name="Javaid M."/>
            <person name="Lee S."/>
            <person name="Li M."/>
            <person name="Ming W."/>
            <person name="Munidasa M."/>
            <person name="Muniz J."/>
            <person name="Nguyen L."/>
            <person name="Hughes D."/>
            <person name="Osuji N."/>
            <person name="Pu L.-L."/>
            <person name="Puazo M."/>
            <person name="Qu C."/>
            <person name="Quiroz J."/>
            <person name="Raj R."/>
            <person name="Weissenberger G."/>
            <person name="Xin Y."/>
            <person name="Zou X."/>
            <person name="Han Y."/>
            <person name="Worley K."/>
            <person name="Muzny D."/>
            <person name="Gibbs R."/>
        </authorList>
    </citation>
    <scope>NUCLEOTIDE SEQUENCE</scope>
    <source>
        <strain evidence="5">Sampled in the wild</strain>
    </source>
</reference>
<dbReference type="GO" id="GO:0005634">
    <property type="term" value="C:nucleus"/>
    <property type="evidence" value="ECO:0007669"/>
    <property type="project" value="UniProtKB-SubCell"/>
</dbReference>
<dbReference type="Pfam" id="PF03221">
    <property type="entry name" value="HTH_Tnp_Tc5"/>
    <property type="match status" value="1"/>
</dbReference>
<dbReference type="InterPro" id="IPR006600">
    <property type="entry name" value="HTH_CenpB_DNA-bd_dom"/>
</dbReference>
<dbReference type="AlphaFoldDB" id="A0A8K0P2Z2"/>
<comment type="caution">
    <text evidence="5">The sequence shown here is derived from an EMBL/GenBank/DDBJ whole genome shotgun (WGS) entry which is preliminary data.</text>
</comment>
<dbReference type="PROSITE" id="PS51253">
    <property type="entry name" value="HTH_CENPB"/>
    <property type="match status" value="1"/>
</dbReference>
<dbReference type="Gene3D" id="1.10.10.60">
    <property type="entry name" value="Homeodomain-like"/>
    <property type="match status" value="2"/>
</dbReference>
<evidence type="ECO:0000256" key="1">
    <source>
        <dbReference type="ARBA" id="ARBA00004123"/>
    </source>
</evidence>
<dbReference type="SUPFAM" id="SSF46689">
    <property type="entry name" value="Homeodomain-like"/>
    <property type="match status" value="2"/>
</dbReference>
<keyword evidence="3" id="KW-0539">Nucleus</keyword>
<dbReference type="SMART" id="SM00674">
    <property type="entry name" value="CENPB"/>
    <property type="match status" value="1"/>
</dbReference>
<dbReference type="Proteomes" id="UP000792457">
    <property type="component" value="Unassembled WGS sequence"/>
</dbReference>
<dbReference type="PANTHER" id="PTHR19303">
    <property type="entry name" value="TRANSPOSON"/>
    <property type="match status" value="1"/>
</dbReference>
<proteinExistence type="predicted"/>
<dbReference type="EMBL" id="KZ308752">
    <property type="protein sequence ID" value="KAG8233900.1"/>
    <property type="molecule type" value="Genomic_DNA"/>
</dbReference>
<dbReference type="InterPro" id="IPR007889">
    <property type="entry name" value="HTH_Psq"/>
</dbReference>
<dbReference type="OrthoDB" id="125347at2759"/>
<dbReference type="Pfam" id="PF04218">
    <property type="entry name" value="CENP-B_N"/>
    <property type="match status" value="1"/>
</dbReference>
<keyword evidence="2" id="KW-0238">DNA-binding</keyword>
<dbReference type="InterPro" id="IPR009057">
    <property type="entry name" value="Homeodomain-like_sf"/>
</dbReference>
<comment type="subcellular location">
    <subcellularLocation>
        <location evidence="1">Nucleus</location>
    </subcellularLocation>
</comment>
<evidence type="ECO:0000259" key="4">
    <source>
        <dbReference type="PROSITE" id="PS51253"/>
    </source>
</evidence>
<evidence type="ECO:0000313" key="5">
    <source>
        <dbReference type="EMBL" id="KAG8233900.1"/>
    </source>
</evidence>
<organism evidence="5 6">
    <name type="scientific">Ladona fulva</name>
    <name type="common">Scarce chaser dragonfly</name>
    <name type="synonym">Libellula fulva</name>
    <dbReference type="NCBI Taxonomy" id="123851"/>
    <lineage>
        <taxon>Eukaryota</taxon>
        <taxon>Metazoa</taxon>
        <taxon>Ecdysozoa</taxon>
        <taxon>Arthropoda</taxon>
        <taxon>Hexapoda</taxon>
        <taxon>Insecta</taxon>
        <taxon>Pterygota</taxon>
        <taxon>Palaeoptera</taxon>
        <taxon>Odonata</taxon>
        <taxon>Epiprocta</taxon>
        <taxon>Anisoptera</taxon>
        <taxon>Libelluloidea</taxon>
        <taxon>Libellulidae</taxon>
        <taxon>Ladona</taxon>
    </lineage>
</organism>
<dbReference type="InterPro" id="IPR050863">
    <property type="entry name" value="CenT-Element_Derived"/>
</dbReference>
<accession>A0A8K0P2Z2</accession>